<proteinExistence type="predicted"/>
<evidence type="ECO:0000313" key="3">
    <source>
        <dbReference type="Proteomes" id="UP001187734"/>
    </source>
</evidence>
<comment type="caution">
    <text evidence="2">The sequence shown here is derived from an EMBL/GenBank/DDBJ whole genome shotgun (WGS) entry which is preliminary data.</text>
</comment>
<feature type="region of interest" description="Disordered" evidence="1">
    <location>
        <begin position="1"/>
        <end position="41"/>
    </location>
</feature>
<organism evidence="2 3">
    <name type="scientific">Fusarium torulosum</name>
    <dbReference type="NCBI Taxonomy" id="33205"/>
    <lineage>
        <taxon>Eukaryota</taxon>
        <taxon>Fungi</taxon>
        <taxon>Dikarya</taxon>
        <taxon>Ascomycota</taxon>
        <taxon>Pezizomycotina</taxon>
        <taxon>Sordariomycetes</taxon>
        <taxon>Hypocreomycetidae</taxon>
        <taxon>Hypocreales</taxon>
        <taxon>Nectriaceae</taxon>
        <taxon>Fusarium</taxon>
    </lineage>
</organism>
<reference evidence="2" key="1">
    <citation type="submission" date="2018-03" db="EMBL/GenBank/DDBJ databases">
        <authorList>
            <person name="Guldener U."/>
        </authorList>
    </citation>
    <scope>NUCLEOTIDE SEQUENCE</scope>
</reference>
<feature type="region of interest" description="Disordered" evidence="1">
    <location>
        <begin position="211"/>
        <end position="247"/>
    </location>
</feature>
<sequence length="247" mass="27557">MVKRRSHQQGMNPNDIDDCSSDSNDDESPSTPQPSFTTWSPHDVVSMGELVHNSSFQHASSYADFEPQVHGHHMLRHSAHRYEIPTTAPHEYYGYTVPGQQAHDQLDHRATAISRQAYYVTEQGNPGVATTTSFLPPHYHLSQQVERPAMEMLYSASGIPTSIQSSPSIFSATSVPSLMAQDGFYTHQPTTQPAYITAEAQPAMVQNHQLAQHHIAHPQQPAVSQPHHMLSTTEYYPPPSSHLQQEE</sequence>
<name>A0AAE8SN43_9HYPO</name>
<keyword evidence="3" id="KW-1185">Reference proteome</keyword>
<dbReference type="Proteomes" id="UP001187734">
    <property type="component" value="Unassembled WGS sequence"/>
</dbReference>
<feature type="compositionally biased region" description="Acidic residues" evidence="1">
    <location>
        <begin position="15"/>
        <end position="28"/>
    </location>
</feature>
<dbReference type="AlphaFoldDB" id="A0AAE8SN43"/>
<evidence type="ECO:0000256" key="1">
    <source>
        <dbReference type="SAM" id="MobiDB-lite"/>
    </source>
</evidence>
<dbReference type="EMBL" id="ONZP01000495">
    <property type="protein sequence ID" value="SPJ85765.1"/>
    <property type="molecule type" value="Genomic_DNA"/>
</dbReference>
<protein>
    <submittedName>
        <fullName evidence="2">Related to zinc finger protein</fullName>
    </submittedName>
</protein>
<gene>
    <name evidence="2" type="ORF">FTOL_11548</name>
</gene>
<evidence type="ECO:0000313" key="2">
    <source>
        <dbReference type="EMBL" id="SPJ85765.1"/>
    </source>
</evidence>
<accession>A0AAE8SN43</accession>